<protein>
    <submittedName>
        <fullName evidence="1">Phage tail protein</fullName>
    </submittedName>
</protein>
<gene>
    <name evidence="1" type="ORF">FC26_GL000834</name>
</gene>
<dbReference type="OrthoDB" id="2292483at2"/>
<keyword evidence="2" id="KW-1185">Reference proteome</keyword>
<dbReference type="RefSeq" id="WP_057777772.1">
    <property type="nucleotide sequence ID" value="NZ_AYYY01000011.1"/>
</dbReference>
<dbReference type="Pfam" id="PF05657">
    <property type="entry name" value="DUF806"/>
    <property type="match status" value="1"/>
</dbReference>
<reference evidence="1 2" key="1">
    <citation type="journal article" date="2015" name="Genome Announc.">
        <title>Expanding the biotechnology potential of lactobacilli through comparative genomics of 213 strains and associated genera.</title>
        <authorList>
            <person name="Sun Z."/>
            <person name="Harris H.M."/>
            <person name="McCann A."/>
            <person name="Guo C."/>
            <person name="Argimon S."/>
            <person name="Zhang W."/>
            <person name="Yang X."/>
            <person name="Jeffery I.B."/>
            <person name="Cooney J.C."/>
            <person name="Kagawa T.F."/>
            <person name="Liu W."/>
            <person name="Song Y."/>
            <person name="Salvetti E."/>
            <person name="Wrobel A."/>
            <person name="Rasinkangas P."/>
            <person name="Parkhill J."/>
            <person name="Rea M.C."/>
            <person name="O'Sullivan O."/>
            <person name="Ritari J."/>
            <person name="Douillard F.P."/>
            <person name="Paul Ross R."/>
            <person name="Yang R."/>
            <person name="Briner A.E."/>
            <person name="Felis G.E."/>
            <person name="de Vos W.M."/>
            <person name="Barrangou R."/>
            <person name="Klaenhammer T.R."/>
            <person name="Caufield P.W."/>
            <person name="Cui Y."/>
            <person name="Zhang H."/>
            <person name="O'Toole P.W."/>
        </authorList>
    </citation>
    <scope>NUCLEOTIDE SEQUENCE [LARGE SCALE GENOMIC DNA]</scope>
    <source>
        <strain evidence="1 2">DSM 20634</strain>
    </source>
</reference>
<dbReference type="PATRIC" id="fig|1423813.3.peg.855"/>
<accession>A0A0R2A4Y7</accession>
<dbReference type="STRING" id="1423813.FC26_GL000834"/>
<dbReference type="EMBL" id="AYYY01000011">
    <property type="protein sequence ID" value="KRM62103.1"/>
    <property type="molecule type" value="Genomic_DNA"/>
</dbReference>
<dbReference type="Proteomes" id="UP000051733">
    <property type="component" value="Unassembled WGS sequence"/>
</dbReference>
<proteinExistence type="predicted"/>
<dbReference type="AlphaFoldDB" id="A0A0R2A4Y7"/>
<comment type="caution">
    <text evidence="1">The sequence shown here is derived from an EMBL/GenBank/DDBJ whole genome shotgun (WGS) entry which is preliminary data.</text>
</comment>
<sequence>MELPVVQASNLIKSASYSWINNVYRGSIPESVVDDTDKTDVLITEYVNEPAYYANQTFKGWQIGVELQIFYAKDTNINFQDVEITIAKLFNLDGWQIEQSKNRIKDPDTKQWCKVFYFVKDIKGGL</sequence>
<dbReference type="InterPro" id="IPR008524">
    <property type="entry name" value="DUF806"/>
</dbReference>
<organism evidence="1 2">
    <name type="scientific">Paucilactobacillus vaccinostercus DSM 20634</name>
    <dbReference type="NCBI Taxonomy" id="1423813"/>
    <lineage>
        <taxon>Bacteria</taxon>
        <taxon>Bacillati</taxon>
        <taxon>Bacillota</taxon>
        <taxon>Bacilli</taxon>
        <taxon>Lactobacillales</taxon>
        <taxon>Lactobacillaceae</taxon>
        <taxon>Paucilactobacillus</taxon>
    </lineage>
</organism>
<evidence type="ECO:0000313" key="2">
    <source>
        <dbReference type="Proteomes" id="UP000051733"/>
    </source>
</evidence>
<evidence type="ECO:0000313" key="1">
    <source>
        <dbReference type="EMBL" id="KRM62103.1"/>
    </source>
</evidence>
<name>A0A0R2A4Y7_9LACO</name>